<dbReference type="InterPro" id="IPR050109">
    <property type="entry name" value="HTH-type_TetR-like_transc_reg"/>
</dbReference>
<keyword evidence="7" id="KW-1185">Reference proteome</keyword>
<keyword evidence="3" id="KW-0804">Transcription</keyword>
<dbReference type="SUPFAM" id="SSF46689">
    <property type="entry name" value="Homeodomain-like"/>
    <property type="match status" value="1"/>
</dbReference>
<feature type="DNA-binding region" description="H-T-H motif" evidence="4">
    <location>
        <begin position="40"/>
        <end position="59"/>
    </location>
</feature>
<comment type="caution">
    <text evidence="6">The sequence shown here is derived from an EMBL/GenBank/DDBJ whole genome shotgun (WGS) entry which is preliminary data.</text>
</comment>
<dbReference type="PROSITE" id="PS01081">
    <property type="entry name" value="HTH_TETR_1"/>
    <property type="match status" value="1"/>
</dbReference>
<accession>A0ABQ4G8M0</accession>
<evidence type="ECO:0000256" key="3">
    <source>
        <dbReference type="ARBA" id="ARBA00023163"/>
    </source>
</evidence>
<evidence type="ECO:0000313" key="6">
    <source>
        <dbReference type="EMBL" id="GIH43405.1"/>
    </source>
</evidence>
<name>A0ABQ4G8M0_9ACTN</name>
<sequence length="243" mass="26766">MTEADRRTAVPAGAGRDRRTEWILDAAGELLVSRGYRRVTIEEVARRAGVGKGTVYLHFPGKELLFLTVLMRAQSRMIDRFVRQAGDDPSAVLLSSVARSAYLWVHEEPIARAVLIGDVETLGTLSRSAARDTGDLLTVRERTVDAHFSALREHGLVRDDQPLELQRHAYEAILTGYLMIEPMTPGAAPDVPAAAGMLAHVVRSAFEIPGDPGAARAAAPRVAAAYRRLLDRLHEEMRRRTLI</sequence>
<dbReference type="Gene3D" id="1.10.357.10">
    <property type="entry name" value="Tetracycline Repressor, domain 2"/>
    <property type="match status" value="1"/>
</dbReference>
<dbReference type="PRINTS" id="PR00455">
    <property type="entry name" value="HTHTETR"/>
</dbReference>
<keyword evidence="2 4" id="KW-0238">DNA-binding</keyword>
<evidence type="ECO:0000259" key="5">
    <source>
        <dbReference type="PROSITE" id="PS50977"/>
    </source>
</evidence>
<proteinExistence type="predicted"/>
<dbReference type="Pfam" id="PF00440">
    <property type="entry name" value="TetR_N"/>
    <property type="match status" value="1"/>
</dbReference>
<dbReference type="Proteomes" id="UP000603904">
    <property type="component" value="Unassembled WGS sequence"/>
</dbReference>
<dbReference type="InterPro" id="IPR001647">
    <property type="entry name" value="HTH_TetR"/>
</dbReference>
<organism evidence="6 7">
    <name type="scientific">Microbispora corallina</name>
    <dbReference type="NCBI Taxonomy" id="83302"/>
    <lineage>
        <taxon>Bacteria</taxon>
        <taxon>Bacillati</taxon>
        <taxon>Actinomycetota</taxon>
        <taxon>Actinomycetes</taxon>
        <taxon>Streptosporangiales</taxon>
        <taxon>Streptosporangiaceae</taxon>
        <taxon>Microbispora</taxon>
    </lineage>
</organism>
<evidence type="ECO:0000256" key="1">
    <source>
        <dbReference type="ARBA" id="ARBA00023015"/>
    </source>
</evidence>
<dbReference type="InterPro" id="IPR023772">
    <property type="entry name" value="DNA-bd_HTH_TetR-type_CS"/>
</dbReference>
<dbReference type="PANTHER" id="PTHR30055">
    <property type="entry name" value="HTH-TYPE TRANSCRIPTIONAL REGULATOR RUTR"/>
    <property type="match status" value="1"/>
</dbReference>
<protein>
    <submittedName>
        <fullName evidence="6">TetR family transcriptional regulator</fullName>
    </submittedName>
</protein>
<gene>
    <name evidence="6" type="ORF">Mco01_64050</name>
</gene>
<evidence type="ECO:0000256" key="2">
    <source>
        <dbReference type="ARBA" id="ARBA00023125"/>
    </source>
</evidence>
<evidence type="ECO:0000313" key="7">
    <source>
        <dbReference type="Proteomes" id="UP000603904"/>
    </source>
</evidence>
<evidence type="ECO:0000256" key="4">
    <source>
        <dbReference type="PROSITE-ProRule" id="PRU00335"/>
    </source>
</evidence>
<dbReference type="PROSITE" id="PS50977">
    <property type="entry name" value="HTH_TETR_2"/>
    <property type="match status" value="1"/>
</dbReference>
<keyword evidence="1" id="KW-0805">Transcription regulation</keyword>
<dbReference type="EMBL" id="BOOC01000039">
    <property type="protein sequence ID" value="GIH43405.1"/>
    <property type="molecule type" value="Genomic_DNA"/>
</dbReference>
<dbReference type="RefSeq" id="WP_204060525.1">
    <property type="nucleotide sequence ID" value="NZ_BAAAGP010000013.1"/>
</dbReference>
<dbReference type="PANTHER" id="PTHR30055:SF234">
    <property type="entry name" value="HTH-TYPE TRANSCRIPTIONAL REGULATOR BETI"/>
    <property type="match status" value="1"/>
</dbReference>
<reference evidence="6 7" key="1">
    <citation type="submission" date="2021-01" db="EMBL/GenBank/DDBJ databases">
        <title>Whole genome shotgun sequence of Microbispora corallina NBRC 16416.</title>
        <authorList>
            <person name="Komaki H."/>
            <person name="Tamura T."/>
        </authorList>
    </citation>
    <scope>NUCLEOTIDE SEQUENCE [LARGE SCALE GENOMIC DNA]</scope>
    <source>
        <strain evidence="6 7">NBRC 16416</strain>
    </source>
</reference>
<feature type="domain" description="HTH tetR-type" evidence="5">
    <location>
        <begin position="17"/>
        <end position="77"/>
    </location>
</feature>
<dbReference type="InterPro" id="IPR009057">
    <property type="entry name" value="Homeodomain-like_sf"/>
</dbReference>